<feature type="region of interest" description="Disordered" evidence="6">
    <location>
        <begin position="378"/>
        <end position="438"/>
    </location>
</feature>
<dbReference type="OrthoDB" id="5590282at2759"/>
<evidence type="ECO:0000256" key="3">
    <source>
        <dbReference type="ARBA" id="ARBA00023127"/>
    </source>
</evidence>
<dbReference type="Proteomes" id="UP000094236">
    <property type="component" value="Unassembled WGS sequence"/>
</dbReference>
<dbReference type="InterPro" id="IPR048258">
    <property type="entry name" value="Cyclins_cyclin-box"/>
</dbReference>
<comment type="similarity">
    <text evidence="1 5">Belongs to the cyclin family.</text>
</comment>
<gene>
    <name evidence="8" type="ORF">PACTADRAFT_51301</name>
</gene>
<dbReference type="Pfam" id="PF00134">
    <property type="entry name" value="Cyclin_N"/>
    <property type="match status" value="1"/>
</dbReference>
<dbReference type="GO" id="GO:0051301">
    <property type="term" value="P:cell division"/>
    <property type="evidence" value="ECO:0007669"/>
    <property type="project" value="UniProtKB-KW"/>
</dbReference>
<dbReference type="InterPro" id="IPR013763">
    <property type="entry name" value="Cyclin-like_dom"/>
</dbReference>
<dbReference type="FunFam" id="1.10.472.10:FF:000080">
    <property type="entry name" value="G1/S-specific cyclin"/>
    <property type="match status" value="1"/>
</dbReference>
<dbReference type="CDD" id="cd20559">
    <property type="entry name" value="CYCLIN_ScCLN_like"/>
    <property type="match status" value="1"/>
</dbReference>
<protein>
    <recommendedName>
        <fullName evidence="7">Cyclin-like domain-containing protein</fullName>
    </recommendedName>
</protein>
<name>A0A1E4TS25_PACTA</name>
<evidence type="ECO:0000256" key="6">
    <source>
        <dbReference type="SAM" id="MobiDB-lite"/>
    </source>
</evidence>
<dbReference type="AlphaFoldDB" id="A0A1E4TS25"/>
<feature type="compositionally biased region" description="Low complexity" evidence="6">
    <location>
        <begin position="387"/>
        <end position="400"/>
    </location>
</feature>
<accession>A0A1E4TS25</accession>
<feature type="region of interest" description="Disordered" evidence="6">
    <location>
        <begin position="330"/>
        <end position="363"/>
    </location>
</feature>
<evidence type="ECO:0000313" key="8">
    <source>
        <dbReference type="EMBL" id="ODV94468.1"/>
    </source>
</evidence>
<feature type="compositionally biased region" description="Low complexity" evidence="6">
    <location>
        <begin position="420"/>
        <end position="438"/>
    </location>
</feature>
<dbReference type="GO" id="GO:0051726">
    <property type="term" value="P:regulation of cell cycle"/>
    <property type="evidence" value="ECO:0007669"/>
    <property type="project" value="UniProtKB-ARBA"/>
</dbReference>
<dbReference type="Gene3D" id="1.10.472.10">
    <property type="entry name" value="Cyclin-like"/>
    <property type="match status" value="1"/>
</dbReference>
<feature type="domain" description="Cyclin-like" evidence="7">
    <location>
        <begin position="76"/>
        <end position="185"/>
    </location>
</feature>
<dbReference type="InterPro" id="IPR006671">
    <property type="entry name" value="Cyclin_N"/>
</dbReference>
<dbReference type="GO" id="GO:0016538">
    <property type="term" value="F:cyclin-dependent protein serine/threonine kinase regulator activity"/>
    <property type="evidence" value="ECO:0007669"/>
    <property type="project" value="UniProtKB-ARBA"/>
</dbReference>
<dbReference type="SMART" id="SM00385">
    <property type="entry name" value="CYCLIN"/>
    <property type="match status" value="1"/>
</dbReference>
<dbReference type="PANTHER" id="PTHR21615">
    <property type="entry name" value="CYCLIN N-TERMINAL DOMAIN-CONTAINING PROTEIN 1"/>
    <property type="match status" value="1"/>
</dbReference>
<keyword evidence="3 5" id="KW-0195">Cyclin</keyword>
<proteinExistence type="inferred from homology"/>
<dbReference type="STRING" id="669874.A0A1E4TS25"/>
<evidence type="ECO:0000256" key="1">
    <source>
        <dbReference type="ARBA" id="ARBA00008742"/>
    </source>
</evidence>
<evidence type="ECO:0000256" key="4">
    <source>
        <dbReference type="ARBA" id="ARBA00023306"/>
    </source>
</evidence>
<evidence type="ECO:0000313" key="9">
    <source>
        <dbReference type="Proteomes" id="UP000094236"/>
    </source>
</evidence>
<dbReference type="SUPFAM" id="SSF47954">
    <property type="entry name" value="Cyclin-like"/>
    <property type="match status" value="1"/>
</dbReference>
<dbReference type="PROSITE" id="PS00292">
    <property type="entry name" value="CYCLINS"/>
    <property type="match status" value="1"/>
</dbReference>
<dbReference type="PANTHER" id="PTHR21615:SF2">
    <property type="entry name" value="CYCLIN N-TERMINAL DOMAIN-CONTAINING PROTEIN 1"/>
    <property type="match status" value="1"/>
</dbReference>
<sequence length="482" mass="54589">MTNQQESHRFRYRYDPKLYPDQLIENEIRAHKHVIKEYCKELSINAFEEADMYKPDYKLIEQQPQLTPELRAPLLDFLLKASKKTKVCTGIFYKSVKLLDRYCSKRIVLLDQAQLVATSCLWLAAKTDGGCNHCVSSSSCPIGGRFIGPTIRARIPRLSELCQLCGPQCSYDEGMFKQMERHILDTLSWKVTEPNIYDWVLEMDENQEYSYNDRQDEQLFNLKQFIVDASLYNFNLISTHPAELVCSINNLLNRMVTITKNEAIVKSTDSLISIYSPLLDNEDGNTNTLRTFISYCFDFLQSIEKSKDRSPSESSIISNVSSTSYSLYEDEDDSEFSDNDSIFDTNNHINREKPTISKNTYSPIVPISINSSHTSLVGDVYSNGNTHGNSHGQSQGQHNGQRVENSVEEPNGEPVGVGISTTTKINTSSNKKTCTTSKNSLKNFHTNITGTSPTLRKVGDDINYKNMRRPLGTISSASLNIF</sequence>
<evidence type="ECO:0000256" key="2">
    <source>
        <dbReference type="ARBA" id="ARBA00022618"/>
    </source>
</evidence>
<evidence type="ECO:0000259" key="7">
    <source>
        <dbReference type="SMART" id="SM00385"/>
    </source>
</evidence>
<reference evidence="9" key="1">
    <citation type="submission" date="2016-05" db="EMBL/GenBank/DDBJ databases">
        <title>Comparative genomics of biotechnologically important yeasts.</title>
        <authorList>
            <consortium name="DOE Joint Genome Institute"/>
            <person name="Riley R."/>
            <person name="Haridas S."/>
            <person name="Wolfe K.H."/>
            <person name="Lopes M.R."/>
            <person name="Hittinger C.T."/>
            <person name="Goker M."/>
            <person name="Salamov A."/>
            <person name="Wisecaver J."/>
            <person name="Long T.M."/>
            <person name="Aerts A.L."/>
            <person name="Barry K."/>
            <person name="Choi C."/>
            <person name="Clum A."/>
            <person name="Coughlan A.Y."/>
            <person name="Deshpande S."/>
            <person name="Douglass A.P."/>
            <person name="Hanson S.J."/>
            <person name="Klenk H.-P."/>
            <person name="Labutti K."/>
            <person name="Lapidus A."/>
            <person name="Lindquist E."/>
            <person name="Lipzen A."/>
            <person name="Meier-Kolthoff J.P."/>
            <person name="Ohm R.A."/>
            <person name="Otillar R.P."/>
            <person name="Pangilinan J."/>
            <person name="Peng Y."/>
            <person name="Rokas A."/>
            <person name="Rosa C.A."/>
            <person name="Scheuner C."/>
            <person name="Sibirny A.A."/>
            <person name="Slot J.C."/>
            <person name="Stielow J.B."/>
            <person name="Sun H."/>
            <person name="Kurtzman C.P."/>
            <person name="Blackwell M."/>
            <person name="Grigoriev I.V."/>
            <person name="Jeffries T.W."/>
        </authorList>
    </citation>
    <scope>NUCLEOTIDE SEQUENCE [LARGE SCALE GENOMIC DNA]</scope>
    <source>
        <strain evidence="9">NRRL Y-2460</strain>
    </source>
</reference>
<organism evidence="8 9">
    <name type="scientific">Pachysolen tannophilus NRRL Y-2460</name>
    <dbReference type="NCBI Taxonomy" id="669874"/>
    <lineage>
        <taxon>Eukaryota</taxon>
        <taxon>Fungi</taxon>
        <taxon>Dikarya</taxon>
        <taxon>Ascomycota</taxon>
        <taxon>Saccharomycotina</taxon>
        <taxon>Pichiomycetes</taxon>
        <taxon>Pachysolenaceae</taxon>
        <taxon>Pachysolen</taxon>
    </lineage>
</organism>
<keyword evidence="2" id="KW-0132">Cell division</keyword>
<keyword evidence="4" id="KW-0131">Cell cycle</keyword>
<keyword evidence="9" id="KW-1185">Reference proteome</keyword>
<dbReference type="InterPro" id="IPR036915">
    <property type="entry name" value="Cyclin-like_sf"/>
</dbReference>
<evidence type="ECO:0000256" key="5">
    <source>
        <dbReference type="RuleBase" id="RU000383"/>
    </source>
</evidence>
<dbReference type="EMBL" id="KV454016">
    <property type="protein sequence ID" value="ODV94468.1"/>
    <property type="molecule type" value="Genomic_DNA"/>
</dbReference>